<comment type="caution">
    <text evidence="2">The sequence shown here is derived from an EMBL/GenBank/DDBJ whole genome shotgun (WGS) entry which is preliminary data.</text>
</comment>
<dbReference type="EMBL" id="JADKYB010000023">
    <property type="protein sequence ID" value="MBM9509223.1"/>
    <property type="molecule type" value="Genomic_DNA"/>
</dbReference>
<sequence>MRIFLTGASGYLGGVLTEHLIASGHQVSALARSDAARDRVTKLGARAVAGSLADTETLRLAAAEADAVVHTAVDFTDPGMRRVEQPALGAMLTGMKPGNPFVYTSTGLVYPDGHGLTADEDTPVEPEDSPQPYKVLGERQVLAAQGPAVTVIRAALIYGRGGSGLLQGMIANARQHGVATYIADGRNEWSSVHVDDLARLYVAALTRAEHRLVVNAASRHRTSMREISEAVAHITGTRAQSITLEQAQRTIGPFADVLTRSSPMDPSRAERLLSWHPAEPPLLDELRTRSYASATPA</sequence>
<dbReference type="InterPro" id="IPR051783">
    <property type="entry name" value="NAD(P)-dependent_oxidoreduct"/>
</dbReference>
<protein>
    <submittedName>
        <fullName evidence="2">NAD-dependent epimerase/dehydratase family protein</fullName>
    </submittedName>
</protein>
<evidence type="ECO:0000259" key="1">
    <source>
        <dbReference type="Pfam" id="PF01370"/>
    </source>
</evidence>
<evidence type="ECO:0000313" key="3">
    <source>
        <dbReference type="Proteomes" id="UP000749040"/>
    </source>
</evidence>
<dbReference type="RefSeq" id="WP_205361990.1">
    <property type="nucleotide sequence ID" value="NZ_JADKYB010000023.1"/>
</dbReference>
<proteinExistence type="predicted"/>
<accession>A0ABS2U0U3</accession>
<dbReference type="InterPro" id="IPR036291">
    <property type="entry name" value="NAD(P)-bd_dom_sf"/>
</dbReference>
<dbReference type="PANTHER" id="PTHR48079">
    <property type="entry name" value="PROTEIN YEEZ"/>
    <property type="match status" value="1"/>
</dbReference>
<dbReference type="Proteomes" id="UP000749040">
    <property type="component" value="Unassembled WGS sequence"/>
</dbReference>
<dbReference type="PANTHER" id="PTHR48079:SF6">
    <property type="entry name" value="NAD(P)-BINDING DOMAIN-CONTAINING PROTEIN-RELATED"/>
    <property type="match status" value="1"/>
</dbReference>
<dbReference type="SUPFAM" id="SSF51735">
    <property type="entry name" value="NAD(P)-binding Rossmann-fold domains"/>
    <property type="match status" value="1"/>
</dbReference>
<evidence type="ECO:0000313" key="2">
    <source>
        <dbReference type="EMBL" id="MBM9509223.1"/>
    </source>
</evidence>
<keyword evidence="3" id="KW-1185">Reference proteome</keyword>
<organism evidence="2 3">
    <name type="scientific">Actinacidiphila acididurans</name>
    <dbReference type="NCBI Taxonomy" id="2784346"/>
    <lineage>
        <taxon>Bacteria</taxon>
        <taxon>Bacillati</taxon>
        <taxon>Actinomycetota</taxon>
        <taxon>Actinomycetes</taxon>
        <taxon>Kitasatosporales</taxon>
        <taxon>Streptomycetaceae</taxon>
        <taxon>Actinacidiphila</taxon>
    </lineage>
</organism>
<dbReference type="Pfam" id="PF01370">
    <property type="entry name" value="Epimerase"/>
    <property type="match status" value="1"/>
</dbReference>
<gene>
    <name evidence="2" type="ORF">ITX44_32690</name>
</gene>
<name>A0ABS2U0U3_9ACTN</name>
<reference evidence="2 3" key="1">
    <citation type="submission" date="2021-01" db="EMBL/GenBank/DDBJ databases">
        <title>Streptomyces acididurans sp. nov., isolated from a peat swamp forest soil.</title>
        <authorList>
            <person name="Chantavorakit T."/>
            <person name="Duangmal K."/>
        </authorList>
    </citation>
    <scope>NUCLEOTIDE SEQUENCE [LARGE SCALE GENOMIC DNA]</scope>
    <source>
        <strain evidence="2 3">KK5PA1</strain>
    </source>
</reference>
<dbReference type="Gene3D" id="3.40.50.720">
    <property type="entry name" value="NAD(P)-binding Rossmann-like Domain"/>
    <property type="match status" value="1"/>
</dbReference>
<feature type="domain" description="NAD-dependent epimerase/dehydratase" evidence="1">
    <location>
        <begin position="3"/>
        <end position="215"/>
    </location>
</feature>
<dbReference type="InterPro" id="IPR001509">
    <property type="entry name" value="Epimerase_deHydtase"/>
</dbReference>